<dbReference type="Proteomes" id="UP000765509">
    <property type="component" value="Unassembled WGS sequence"/>
</dbReference>
<dbReference type="AlphaFoldDB" id="A0A9Q3HMN0"/>
<proteinExistence type="predicted"/>
<evidence type="ECO:0000313" key="2">
    <source>
        <dbReference type="EMBL" id="MBW0509757.1"/>
    </source>
</evidence>
<dbReference type="EMBL" id="AVOT02021131">
    <property type="protein sequence ID" value="MBW0509757.1"/>
    <property type="molecule type" value="Genomic_DNA"/>
</dbReference>
<comment type="caution">
    <text evidence="2">The sequence shown here is derived from an EMBL/GenBank/DDBJ whole genome shotgun (WGS) entry which is preliminary data.</text>
</comment>
<protein>
    <submittedName>
        <fullName evidence="2">Uncharacterized protein</fullName>
    </submittedName>
</protein>
<name>A0A9Q3HMN0_9BASI</name>
<feature type="compositionally biased region" description="Acidic residues" evidence="1">
    <location>
        <begin position="41"/>
        <end position="52"/>
    </location>
</feature>
<gene>
    <name evidence="2" type="ORF">O181_049472</name>
</gene>
<sequence length="155" mass="16970">MEGEVPSRRGGVKSRRSRSFSGLLGGYPSMSQGPRSRLGEPEDEEGESEETEVAAALASAPEVSGYANLANCNQNPVSEAEKNCLKMMEQMTQFMGQLIQALSPRENYKAPAFKTPSMKAPDSFDGTQEHKLGVFIQSCQFVFHNDPANFSSDRK</sequence>
<evidence type="ECO:0000256" key="1">
    <source>
        <dbReference type="SAM" id="MobiDB-lite"/>
    </source>
</evidence>
<evidence type="ECO:0000313" key="3">
    <source>
        <dbReference type="Proteomes" id="UP000765509"/>
    </source>
</evidence>
<organism evidence="2 3">
    <name type="scientific">Austropuccinia psidii MF-1</name>
    <dbReference type="NCBI Taxonomy" id="1389203"/>
    <lineage>
        <taxon>Eukaryota</taxon>
        <taxon>Fungi</taxon>
        <taxon>Dikarya</taxon>
        <taxon>Basidiomycota</taxon>
        <taxon>Pucciniomycotina</taxon>
        <taxon>Pucciniomycetes</taxon>
        <taxon>Pucciniales</taxon>
        <taxon>Sphaerophragmiaceae</taxon>
        <taxon>Austropuccinia</taxon>
    </lineage>
</organism>
<reference evidence="2" key="1">
    <citation type="submission" date="2021-03" db="EMBL/GenBank/DDBJ databases">
        <title>Draft genome sequence of rust myrtle Austropuccinia psidii MF-1, a brazilian biotype.</title>
        <authorList>
            <person name="Quecine M.C."/>
            <person name="Pachon D.M.R."/>
            <person name="Bonatelli M.L."/>
            <person name="Correr F.H."/>
            <person name="Franceschini L.M."/>
            <person name="Leite T.F."/>
            <person name="Margarido G.R.A."/>
            <person name="Almeida C.A."/>
            <person name="Ferrarezi J.A."/>
            <person name="Labate C.A."/>
        </authorList>
    </citation>
    <scope>NUCLEOTIDE SEQUENCE</scope>
    <source>
        <strain evidence="2">MF-1</strain>
    </source>
</reference>
<accession>A0A9Q3HMN0</accession>
<keyword evidence="3" id="KW-1185">Reference proteome</keyword>
<feature type="region of interest" description="Disordered" evidence="1">
    <location>
        <begin position="1"/>
        <end position="56"/>
    </location>
</feature>